<evidence type="ECO:0000313" key="2">
    <source>
        <dbReference type="Proteomes" id="UP000000238"/>
    </source>
</evidence>
<sequence>MTLFSDILAVFRRYLHADAMLSGWIAEFDGALREEGNELVFTLPGLFEFCLRHKLFNAPDIQYPQFRAAVYQNPTNTEVNAMGGNLRIYANAGKVDASLYALTRPPIGTDASLTQTD</sequence>
<dbReference type="KEGG" id="hch:HCH_06558"/>
<gene>
    <name evidence="1" type="ordered locus">HCH_06558</name>
</gene>
<proteinExistence type="predicted"/>
<dbReference type="AlphaFoldDB" id="Q2S828"/>
<keyword evidence="2" id="KW-1185">Reference proteome</keyword>
<accession>Q2S828</accession>
<dbReference type="EMBL" id="CP000155">
    <property type="protein sequence ID" value="ABC33196.1"/>
    <property type="molecule type" value="Genomic_DNA"/>
</dbReference>
<dbReference type="Proteomes" id="UP000000238">
    <property type="component" value="Chromosome"/>
</dbReference>
<evidence type="ECO:0000313" key="1">
    <source>
        <dbReference type="EMBL" id="ABC33196.1"/>
    </source>
</evidence>
<organism evidence="1 2">
    <name type="scientific">Hahella chejuensis (strain KCTC 2396)</name>
    <dbReference type="NCBI Taxonomy" id="349521"/>
    <lineage>
        <taxon>Bacteria</taxon>
        <taxon>Pseudomonadati</taxon>
        <taxon>Pseudomonadota</taxon>
        <taxon>Gammaproteobacteria</taxon>
        <taxon>Oceanospirillales</taxon>
        <taxon>Hahellaceae</taxon>
        <taxon>Hahella</taxon>
    </lineage>
</organism>
<dbReference type="OrthoDB" id="7018501at2"/>
<name>Q2S828_HAHCH</name>
<reference evidence="1 2" key="1">
    <citation type="journal article" date="2005" name="Nucleic Acids Res.">
        <title>Genomic blueprint of Hahella chejuensis, a marine microbe producing an algicidal agent.</title>
        <authorList>
            <person name="Jeong H."/>
            <person name="Yim J.H."/>
            <person name="Lee C."/>
            <person name="Choi S.-H."/>
            <person name="Park Y.K."/>
            <person name="Yoon S.H."/>
            <person name="Hur C.-G."/>
            <person name="Kang H.-Y."/>
            <person name="Kim D."/>
            <person name="Lee H.H."/>
            <person name="Park K.H."/>
            <person name="Park S.-H."/>
            <person name="Park H.-S."/>
            <person name="Lee H.K."/>
            <person name="Oh T.K."/>
            <person name="Kim J.F."/>
        </authorList>
    </citation>
    <scope>NUCLEOTIDE SEQUENCE [LARGE SCALE GENOMIC DNA]</scope>
    <source>
        <strain evidence="1 2">KCTC 2396</strain>
    </source>
</reference>
<dbReference type="RefSeq" id="WP_011400248.1">
    <property type="nucleotide sequence ID" value="NC_007645.1"/>
</dbReference>
<dbReference type="HOGENOM" id="CLU_2081520_0_0_6"/>
<protein>
    <submittedName>
        <fullName evidence="1">Uncharacterized protein</fullName>
    </submittedName>
</protein>